<dbReference type="Proteomes" id="UP000789595">
    <property type="component" value="Unassembled WGS sequence"/>
</dbReference>
<comment type="subcellular location">
    <subcellularLocation>
        <location evidence="1">Cell projection</location>
        <location evidence="1">Cilium</location>
    </subcellularLocation>
    <subcellularLocation>
        <location evidence="2">Cytoplasm</location>
    </subcellularLocation>
</comment>
<keyword evidence="10" id="KW-1185">Reference proteome</keyword>
<feature type="domain" description="BART" evidence="7">
    <location>
        <begin position="23"/>
        <end position="140"/>
    </location>
</feature>
<evidence type="ECO:0000313" key="9">
    <source>
        <dbReference type="EMBL" id="CAH0374793.1"/>
    </source>
</evidence>
<keyword evidence="3" id="KW-0963">Cytoplasm</keyword>
<gene>
    <name evidence="8" type="ORF">PCAL00307_LOCUS9715</name>
    <name evidence="9" type="ORF">PECAL_4P20950</name>
</gene>
<dbReference type="OrthoDB" id="194107at2759"/>
<dbReference type="GO" id="GO:0005929">
    <property type="term" value="C:cilium"/>
    <property type="evidence" value="ECO:0007669"/>
    <property type="project" value="UniProtKB-SubCell"/>
</dbReference>
<dbReference type="EMBL" id="HBIW01011354">
    <property type="protein sequence ID" value="CAE0694279.1"/>
    <property type="molecule type" value="Transcribed_RNA"/>
</dbReference>
<dbReference type="InterPro" id="IPR023379">
    <property type="entry name" value="BART_dom"/>
</dbReference>
<evidence type="ECO:0000256" key="1">
    <source>
        <dbReference type="ARBA" id="ARBA00004138"/>
    </source>
</evidence>
<feature type="region of interest" description="Disordered" evidence="6">
    <location>
        <begin position="150"/>
        <end position="174"/>
    </location>
</feature>
<reference evidence="8" key="1">
    <citation type="submission" date="2021-01" db="EMBL/GenBank/DDBJ databases">
        <authorList>
            <person name="Corre E."/>
            <person name="Pelletier E."/>
            <person name="Niang G."/>
            <person name="Scheremetjew M."/>
            <person name="Finn R."/>
            <person name="Kale V."/>
            <person name="Holt S."/>
            <person name="Cochrane G."/>
            <person name="Meng A."/>
            <person name="Brown T."/>
            <person name="Cohen L."/>
        </authorList>
    </citation>
    <scope>NUCLEOTIDE SEQUENCE</scope>
    <source>
        <strain evidence="8">CCMP1756</strain>
    </source>
</reference>
<evidence type="ECO:0000313" key="8">
    <source>
        <dbReference type="EMBL" id="CAE0694279.1"/>
    </source>
</evidence>
<evidence type="ECO:0000256" key="5">
    <source>
        <dbReference type="ARBA" id="ARBA00023273"/>
    </source>
</evidence>
<name>A0A7S3ZUL8_9STRA</name>
<dbReference type="Gene3D" id="1.20.1520.10">
    <property type="entry name" value="ADP-ribosylation factor-like 2-binding protein, domain"/>
    <property type="match status" value="1"/>
</dbReference>
<sequence length="174" mass="19883">MPSLEDDEDAKAVKQDDGDIPPIVQKAITYCWSNGFLDVFRKYFRDNAEPFIGYPPKRDMESAEHTLEHWDLFQTYLKLYEDTLNEWLEREGVENAQFYKDVQHVQDTTTDPKVQEFVYCLLASCDYDSFYSVMVREAMKLGASSKPILRAPETAEAKNADDDGSGAKGDKGSK</sequence>
<reference evidence="9" key="2">
    <citation type="submission" date="2021-11" db="EMBL/GenBank/DDBJ databases">
        <authorList>
            <consortium name="Genoscope - CEA"/>
            <person name="William W."/>
        </authorList>
    </citation>
    <scope>NUCLEOTIDE SEQUENCE</scope>
</reference>
<organism evidence="8">
    <name type="scientific">Pelagomonas calceolata</name>
    <dbReference type="NCBI Taxonomy" id="35677"/>
    <lineage>
        <taxon>Eukaryota</taxon>
        <taxon>Sar</taxon>
        <taxon>Stramenopiles</taxon>
        <taxon>Ochrophyta</taxon>
        <taxon>Pelagophyceae</taxon>
        <taxon>Pelagomonadales</taxon>
        <taxon>Pelagomonadaceae</taxon>
        <taxon>Pelagomonas</taxon>
    </lineage>
</organism>
<proteinExistence type="predicted"/>
<keyword evidence="4" id="KW-0969">Cilium</keyword>
<evidence type="ECO:0000256" key="3">
    <source>
        <dbReference type="ARBA" id="ARBA00022490"/>
    </source>
</evidence>
<dbReference type="EMBL" id="CAKKNE010000004">
    <property type="protein sequence ID" value="CAH0374793.1"/>
    <property type="molecule type" value="Genomic_DNA"/>
</dbReference>
<keyword evidence="5" id="KW-0966">Cell projection</keyword>
<dbReference type="Pfam" id="PF11527">
    <property type="entry name" value="ARL2_Bind_BART"/>
    <property type="match status" value="1"/>
</dbReference>
<dbReference type="GO" id="GO:0005737">
    <property type="term" value="C:cytoplasm"/>
    <property type="evidence" value="ECO:0007669"/>
    <property type="project" value="UniProtKB-SubCell"/>
</dbReference>
<evidence type="ECO:0000259" key="7">
    <source>
        <dbReference type="Pfam" id="PF11527"/>
    </source>
</evidence>
<accession>A0A7S3ZUL8</accession>
<evidence type="ECO:0000256" key="6">
    <source>
        <dbReference type="SAM" id="MobiDB-lite"/>
    </source>
</evidence>
<evidence type="ECO:0000256" key="4">
    <source>
        <dbReference type="ARBA" id="ARBA00023069"/>
    </source>
</evidence>
<protein>
    <recommendedName>
        <fullName evidence="7">BART domain-containing protein</fullName>
    </recommendedName>
</protein>
<evidence type="ECO:0000256" key="2">
    <source>
        <dbReference type="ARBA" id="ARBA00004496"/>
    </source>
</evidence>
<dbReference type="AlphaFoldDB" id="A0A7S3ZUL8"/>
<evidence type="ECO:0000313" key="10">
    <source>
        <dbReference type="Proteomes" id="UP000789595"/>
    </source>
</evidence>
<dbReference type="InterPro" id="IPR042541">
    <property type="entry name" value="BART_sf"/>
</dbReference>